<dbReference type="Gene3D" id="1.25.40.10">
    <property type="entry name" value="Tetratricopeptide repeat domain"/>
    <property type="match status" value="5"/>
</dbReference>
<keyword evidence="6" id="KW-1185">Reference proteome</keyword>
<dbReference type="SMART" id="SM00386">
    <property type="entry name" value="HAT"/>
    <property type="match status" value="6"/>
</dbReference>
<keyword evidence="2 3" id="KW-0802">TPR repeat</keyword>
<sequence>MTALRRSLPWLVATAGLALLLAGCSPAGKQEKLMAGADRHFDAHDFDRAEVEYLNLLKADPQSGRAIARLGLIYSAQGRSSRAVAFLMRGRELQPNDLAVRLRVGQLNLVTGKPTEARAEANFILDRQPQDAEAPSLLVATLTKPEEAETLRQRLLRLPAPAPDRAPVLTALATLELRLGKPAEAEAFLARAKAADPAFANLYNLLAALALARKDLSAADAAFKEAARLSPPRSPQHLQYAQFKVRSGDLPGGIKLLEQITTKTPDYLPAWLALAEISLMQNKLDDCAAQLERVLGRDAQNLEASILQGRLLALKGDPAKTIAHYERLAGQYPRLPLIQQELGRAYAVSGEATKAINTLNQALALAPNSPEIALMLAQLQNRKGDRNGAIALLRRTVEQRPNFTPALVLLADIYRAQGNLDESLSIYQQLEKQAPENAPLTLALGQVLTQQRRIPEARAAFEKAFALTPDSPAPLEQLVNLRLLERKFPEAIALVNTEVAKNPTLAGNGQLLQAKIQLAQNNQSAAETHLKQAIELMPESPTAYFLLAGILSRTNRQEEALQQLNEVLTRNPKEVTALMLASVIQDQKGNYPAAREGYEKLLAINPQSVIALNNLAYLLSERFKEWDKAYDYAQRSRQLAPDNPHNADTLGWILVRRKQYLRARGLLEDAVAKLPEDAEVRFHLGLACYLMGDEPAARTALELALKQHPADAAWKPAAQKALALLSLNPEAVTAADRPRLDQALAEKPDDPVALIRLAALLEREGKIDQAVATLETSLKTHDQSAGTLMLLARLESRRQNAAKAMEHAREARKLAPDDPEVARSLARFAFQNRDFTWAASLLQEAARRITDSPDLLYELGLAEYSVGRVTEAREALRKALDLAAQSPLNLFAQKAEATRWLEFITRTDPAVAAREQSSIDAALSNEPRFAPALAARAALQLSRGEIAAARETCQTLLTIYPDFVPAQHQLVIMGANLREYNQPLFDLALKIRPQFPRDPAVAKTLGLQSCLKKEYARAVPLLKETVAANPADAVAWYFLAQAQRGLNSADFTASLEKALSSGLSEPSLLTEARKLQAQGK</sequence>
<evidence type="ECO:0000256" key="2">
    <source>
        <dbReference type="ARBA" id="ARBA00022803"/>
    </source>
</evidence>
<feature type="chain" id="PRO_5020298965" evidence="4">
    <location>
        <begin position="30"/>
        <end position="1080"/>
    </location>
</feature>
<dbReference type="InterPro" id="IPR003107">
    <property type="entry name" value="HAT"/>
</dbReference>
<dbReference type="InterPro" id="IPR051012">
    <property type="entry name" value="CellSynth/LPSAsmb/PSIAsmb"/>
</dbReference>
<dbReference type="SUPFAM" id="SSF48452">
    <property type="entry name" value="TPR-like"/>
    <property type="match status" value="5"/>
</dbReference>
<keyword evidence="4" id="KW-0732">Signal</keyword>
<keyword evidence="1" id="KW-0677">Repeat</keyword>
<dbReference type="RefSeq" id="WP_129048518.1">
    <property type="nucleotide sequence ID" value="NZ_SDHX01000002.1"/>
</dbReference>
<dbReference type="Pfam" id="PF14559">
    <property type="entry name" value="TPR_19"/>
    <property type="match status" value="5"/>
</dbReference>
<dbReference type="EMBL" id="SDHX01000002">
    <property type="protein sequence ID" value="RXK52928.1"/>
    <property type="molecule type" value="Genomic_DNA"/>
</dbReference>
<evidence type="ECO:0000256" key="4">
    <source>
        <dbReference type="SAM" id="SignalP"/>
    </source>
</evidence>
<gene>
    <name evidence="5" type="ORF">ESB00_14545</name>
</gene>
<comment type="caution">
    <text evidence="5">The sequence shown here is derived from an EMBL/GenBank/DDBJ whole genome shotgun (WGS) entry which is preliminary data.</text>
</comment>
<feature type="repeat" description="TPR" evidence="3">
    <location>
        <begin position="541"/>
        <end position="574"/>
    </location>
</feature>
<feature type="signal peptide" evidence="4">
    <location>
        <begin position="1"/>
        <end position="29"/>
    </location>
</feature>
<dbReference type="Pfam" id="PF13432">
    <property type="entry name" value="TPR_16"/>
    <property type="match status" value="4"/>
</dbReference>
<evidence type="ECO:0000256" key="3">
    <source>
        <dbReference type="PROSITE-ProRule" id="PRU00339"/>
    </source>
</evidence>
<organism evidence="5 6">
    <name type="scientific">Oleiharenicola lentus</name>
    <dbReference type="NCBI Taxonomy" id="2508720"/>
    <lineage>
        <taxon>Bacteria</taxon>
        <taxon>Pseudomonadati</taxon>
        <taxon>Verrucomicrobiota</taxon>
        <taxon>Opitutia</taxon>
        <taxon>Opitutales</taxon>
        <taxon>Opitutaceae</taxon>
        <taxon>Oleiharenicola</taxon>
    </lineage>
</organism>
<feature type="repeat" description="TPR" evidence="3">
    <location>
        <begin position="438"/>
        <end position="471"/>
    </location>
</feature>
<name>A0A4Q1C3F5_9BACT</name>
<dbReference type="PANTHER" id="PTHR45586:SF1">
    <property type="entry name" value="LIPOPOLYSACCHARIDE ASSEMBLY PROTEIN B"/>
    <property type="match status" value="1"/>
</dbReference>
<dbReference type="PROSITE" id="PS50005">
    <property type="entry name" value="TPR"/>
    <property type="match status" value="7"/>
</dbReference>
<dbReference type="OrthoDB" id="7259535at2"/>
<feature type="repeat" description="TPR" evidence="3">
    <location>
        <begin position="336"/>
        <end position="369"/>
    </location>
</feature>
<accession>A0A4Q1C3F5</accession>
<dbReference type="AlphaFoldDB" id="A0A4Q1C3F5"/>
<dbReference type="InterPro" id="IPR019734">
    <property type="entry name" value="TPR_rpt"/>
</dbReference>
<protein>
    <submittedName>
        <fullName evidence="5">Tetratricopeptide repeat protein</fullName>
    </submittedName>
</protein>
<feature type="repeat" description="TPR" evidence="3">
    <location>
        <begin position="853"/>
        <end position="886"/>
    </location>
</feature>
<feature type="repeat" description="TPR" evidence="3">
    <location>
        <begin position="404"/>
        <end position="437"/>
    </location>
</feature>
<dbReference type="GO" id="GO:0006396">
    <property type="term" value="P:RNA processing"/>
    <property type="evidence" value="ECO:0007669"/>
    <property type="project" value="InterPro"/>
</dbReference>
<dbReference type="Proteomes" id="UP000290218">
    <property type="component" value="Unassembled WGS sequence"/>
</dbReference>
<dbReference type="InterPro" id="IPR011990">
    <property type="entry name" value="TPR-like_helical_dom_sf"/>
</dbReference>
<feature type="repeat" description="TPR" evidence="3">
    <location>
        <begin position="64"/>
        <end position="97"/>
    </location>
</feature>
<dbReference type="PANTHER" id="PTHR45586">
    <property type="entry name" value="TPR REPEAT-CONTAINING PROTEIN PA4667"/>
    <property type="match status" value="1"/>
</dbReference>
<evidence type="ECO:0000313" key="5">
    <source>
        <dbReference type="EMBL" id="RXK52928.1"/>
    </source>
</evidence>
<dbReference type="PROSITE" id="PS51257">
    <property type="entry name" value="PROKAR_LIPOPROTEIN"/>
    <property type="match status" value="1"/>
</dbReference>
<feature type="repeat" description="TPR" evidence="3">
    <location>
        <begin position="200"/>
        <end position="233"/>
    </location>
</feature>
<evidence type="ECO:0000313" key="6">
    <source>
        <dbReference type="Proteomes" id="UP000290218"/>
    </source>
</evidence>
<evidence type="ECO:0000256" key="1">
    <source>
        <dbReference type="ARBA" id="ARBA00022737"/>
    </source>
</evidence>
<proteinExistence type="predicted"/>
<dbReference type="SMART" id="SM00028">
    <property type="entry name" value="TPR"/>
    <property type="match status" value="19"/>
</dbReference>
<reference evidence="5 6" key="1">
    <citation type="submission" date="2019-01" db="EMBL/GenBank/DDBJ databases">
        <title>Lacunisphaera sp. strain TWA-58.</title>
        <authorList>
            <person name="Chen W.-M."/>
        </authorList>
    </citation>
    <scope>NUCLEOTIDE SEQUENCE [LARGE SCALE GENOMIC DNA]</scope>
    <source>
        <strain evidence="5 6">TWA-58</strain>
    </source>
</reference>